<protein>
    <submittedName>
        <fullName evidence="3">Toxin ParE1/3/4</fullName>
    </submittedName>
</protein>
<keyword evidence="4" id="KW-1185">Reference proteome</keyword>
<organism evidence="3 4">
    <name type="scientific">Neorhizobium alkalisoli</name>
    <dbReference type="NCBI Taxonomy" id="528178"/>
    <lineage>
        <taxon>Bacteria</taxon>
        <taxon>Pseudomonadati</taxon>
        <taxon>Pseudomonadota</taxon>
        <taxon>Alphaproteobacteria</taxon>
        <taxon>Hyphomicrobiales</taxon>
        <taxon>Rhizobiaceae</taxon>
        <taxon>Rhizobium/Agrobacterium group</taxon>
        <taxon>Neorhizobium</taxon>
    </lineage>
</organism>
<accession>A0A561QWL4</accession>
<dbReference type="InterPro" id="IPR051803">
    <property type="entry name" value="TA_system_RelE-like_toxin"/>
</dbReference>
<sequence length="105" mass="12103">MILFISDTAEQDFERIGDYIAGFNPARAESFVEELFEHCQRFVELPLQYQLVVGHEESGMRRAPHGSYLIFYRVEETRVEIVRILNAAQDHEAILFPEDVAGDAQ</sequence>
<dbReference type="OrthoDB" id="8369899at2"/>
<dbReference type="Gene3D" id="3.30.2310.20">
    <property type="entry name" value="RelE-like"/>
    <property type="match status" value="1"/>
</dbReference>
<dbReference type="InterPro" id="IPR007712">
    <property type="entry name" value="RelE/ParE_toxin"/>
</dbReference>
<evidence type="ECO:0000256" key="2">
    <source>
        <dbReference type="ARBA" id="ARBA00022649"/>
    </source>
</evidence>
<evidence type="ECO:0000313" key="3">
    <source>
        <dbReference type="EMBL" id="TWF54748.1"/>
    </source>
</evidence>
<dbReference type="InterPro" id="IPR035093">
    <property type="entry name" value="RelE/ParE_toxin_dom_sf"/>
</dbReference>
<comment type="caution">
    <text evidence="3">The sequence shown here is derived from an EMBL/GenBank/DDBJ whole genome shotgun (WGS) entry which is preliminary data.</text>
</comment>
<proteinExistence type="inferred from homology"/>
<dbReference type="Proteomes" id="UP000320653">
    <property type="component" value="Unassembled WGS sequence"/>
</dbReference>
<dbReference type="RefSeq" id="WP_145637462.1">
    <property type="nucleotide sequence ID" value="NZ_VIWP01000003.1"/>
</dbReference>
<gene>
    <name evidence="3" type="ORF">FHW37_103618</name>
</gene>
<dbReference type="Pfam" id="PF05016">
    <property type="entry name" value="ParE_toxin"/>
    <property type="match status" value="1"/>
</dbReference>
<reference evidence="3 4" key="1">
    <citation type="submission" date="2019-06" db="EMBL/GenBank/DDBJ databases">
        <title>Sorghum-associated microbial communities from plants grown in Nebraska, USA.</title>
        <authorList>
            <person name="Schachtman D."/>
        </authorList>
    </citation>
    <scope>NUCLEOTIDE SEQUENCE [LARGE SCALE GENOMIC DNA]</scope>
    <source>
        <strain evidence="3 4">1225</strain>
    </source>
</reference>
<name>A0A561QWL4_9HYPH</name>
<keyword evidence="2" id="KW-1277">Toxin-antitoxin system</keyword>
<dbReference type="AlphaFoldDB" id="A0A561QWL4"/>
<dbReference type="PANTHER" id="PTHR33755">
    <property type="entry name" value="TOXIN PARE1-RELATED"/>
    <property type="match status" value="1"/>
</dbReference>
<dbReference type="EMBL" id="VIWP01000003">
    <property type="protein sequence ID" value="TWF54748.1"/>
    <property type="molecule type" value="Genomic_DNA"/>
</dbReference>
<comment type="similarity">
    <text evidence="1">Belongs to the RelE toxin family.</text>
</comment>
<evidence type="ECO:0000256" key="1">
    <source>
        <dbReference type="ARBA" id="ARBA00006226"/>
    </source>
</evidence>
<evidence type="ECO:0000313" key="4">
    <source>
        <dbReference type="Proteomes" id="UP000320653"/>
    </source>
</evidence>
<dbReference type="PANTHER" id="PTHR33755:SF6">
    <property type="entry name" value="PLASMID STABILIZATION SYSTEM PROTEIN"/>
    <property type="match status" value="1"/>
</dbReference>